<accession>A0ABS5Z825</accession>
<dbReference type="InterPro" id="IPR023393">
    <property type="entry name" value="START-like_dom_sf"/>
</dbReference>
<dbReference type="Pfam" id="PF10604">
    <property type="entry name" value="Polyketide_cyc2"/>
    <property type="match status" value="1"/>
</dbReference>
<dbReference type="Gene3D" id="3.30.530.20">
    <property type="match status" value="1"/>
</dbReference>
<name>A0ABS5Z825_9ACTN</name>
<evidence type="ECO:0000313" key="2">
    <source>
        <dbReference type="Proteomes" id="UP001519654"/>
    </source>
</evidence>
<gene>
    <name evidence="1" type="ORF">KOI35_44760</name>
</gene>
<dbReference type="InterPro" id="IPR019587">
    <property type="entry name" value="Polyketide_cyclase/dehydratase"/>
</dbReference>
<sequence>MIVVERTFAVTVAPGPALGYLTDFGNTAAWDPAVRQTTRTSAGPIRPGASWHQVCRILGVTTELTYMLVGMSPERLEFHGRNEGATCVDTVAVRAAPAGSEITYRVELEMHGLAKLAAPLIKMEFEKLGTAGAAALTTALNQLGPLRTTFAAPATPHPLMPPQGQEA</sequence>
<dbReference type="RefSeq" id="WP_215795862.1">
    <property type="nucleotide sequence ID" value="NZ_JAHKKG010000021.1"/>
</dbReference>
<evidence type="ECO:0000313" key="1">
    <source>
        <dbReference type="EMBL" id="MBU2670635.1"/>
    </source>
</evidence>
<organism evidence="1 2">
    <name type="scientific">Paractinoplanes bogorensis</name>
    <dbReference type="NCBI Taxonomy" id="1610840"/>
    <lineage>
        <taxon>Bacteria</taxon>
        <taxon>Bacillati</taxon>
        <taxon>Actinomycetota</taxon>
        <taxon>Actinomycetes</taxon>
        <taxon>Micromonosporales</taxon>
        <taxon>Micromonosporaceae</taxon>
        <taxon>Paractinoplanes</taxon>
    </lineage>
</organism>
<keyword evidence="2" id="KW-1185">Reference proteome</keyword>
<dbReference type="SUPFAM" id="SSF55961">
    <property type="entry name" value="Bet v1-like"/>
    <property type="match status" value="1"/>
</dbReference>
<protein>
    <submittedName>
        <fullName evidence="1">SRPBCC family protein</fullName>
    </submittedName>
</protein>
<dbReference type="EMBL" id="JAHKKG010000021">
    <property type="protein sequence ID" value="MBU2670635.1"/>
    <property type="molecule type" value="Genomic_DNA"/>
</dbReference>
<proteinExistence type="predicted"/>
<comment type="caution">
    <text evidence="1">The sequence shown here is derived from an EMBL/GenBank/DDBJ whole genome shotgun (WGS) entry which is preliminary data.</text>
</comment>
<reference evidence="1 2" key="1">
    <citation type="submission" date="2021-06" db="EMBL/GenBank/DDBJ databases">
        <title>Actinoplanes lichenicola sp. nov., and Actinoplanes ovalisporus sp. nov., isolated from lichen in Thailand.</title>
        <authorList>
            <person name="Saeng-In P."/>
            <person name="Kanchanasin P."/>
            <person name="Yuki M."/>
            <person name="Kudo T."/>
            <person name="Ohkuma M."/>
            <person name="Phongsopitanun W."/>
            <person name="Tanasupawat S."/>
        </authorList>
    </citation>
    <scope>NUCLEOTIDE SEQUENCE [LARGE SCALE GENOMIC DNA]</scope>
    <source>
        <strain evidence="1 2">NBRC 110975</strain>
    </source>
</reference>
<dbReference type="Proteomes" id="UP001519654">
    <property type="component" value="Unassembled WGS sequence"/>
</dbReference>